<feature type="region of interest" description="Disordered" evidence="1">
    <location>
        <begin position="79"/>
        <end position="126"/>
    </location>
</feature>
<dbReference type="AlphaFoldDB" id="A0A812XGP7"/>
<proteinExistence type="predicted"/>
<reference evidence="2" key="1">
    <citation type="submission" date="2021-02" db="EMBL/GenBank/DDBJ databases">
        <authorList>
            <person name="Dougan E. K."/>
            <person name="Rhodes N."/>
            <person name="Thang M."/>
            <person name="Chan C."/>
        </authorList>
    </citation>
    <scope>NUCLEOTIDE SEQUENCE</scope>
</reference>
<name>A0A812XGP7_9DINO</name>
<sequence length="176" mass="20134">MEAPEKSERESQERPEHPERRPGPSGPLRAKAKTRRQLLEAYVTREDQHRKKHYDFCSKQVLSVYTTFPRPFFSREDFRSHQAQAPLQALHPPVQPTATSVTASVARSEEERPERPPANDWGRSPRFPVLLPDTKENLAPEAVSTVSTPRKVDRLLLLKISPAWSFGCQGVGRRYP</sequence>
<gene>
    <name evidence="2" type="ORF">SNEC2469_LOCUS20991</name>
</gene>
<dbReference type="Proteomes" id="UP000601435">
    <property type="component" value="Unassembled WGS sequence"/>
</dbReference>
<dbReference type="OrthoDB" id="435730at2759"/>
<organism evidence="2 3">
    <name type="scientific">Symbiodinium necroappetens</name>
    <dbReference type="NCBI Taxonomy" id="1628268"/>
    <lineage>
        <taxon>Eukaryota</taxon>
        <taxon>Sar</taxon>
        <taxon>Alveolata</taxon>
        <taxon>Dinophyceae</taxon>
        <taxon>Suessiales</taxon>
        <taxon>Symbiodiniaceae</taxon>
        <taxon>Symbiodinium</taxon>
    </lineage>
</organism>
<feature type="compositionally biased region" description="Polar residues" evidence="1">
    <location>
        <begin position="96"/>
        <end position="105"/>
    </location>
</feature>
<dbReference type="EMBL" id="CAJNJA010036942">
    <property type="protein sequence ID" value="CAE7726804.1"/>
    <property type="molecule type" value="Genomic_DNA"/>
</dbReference>
<evidence type="ECO:0000313" key="3">
    <source>
        <dbReference type="Proteomes" id="UP000601435"/>
    </source>
</evidence>
<feature type="region of interest" description="Disordered" evidence="1">
    <location>
        <begin position="1"/>
        <end position="37"/>
    </location>
</feature>
<feature type="compositionally biased region" description="Basic and acidic residues" evidence="1">
    <location>
        <begin position="107"/>
        <end position="117"/>
    </location>
</feature>
<keyword evidence="3" id="KW-1185">Reference proteome</keyword>
<accession>A0A812XGP7</accession>
<evidence type="ECO:0000313" key="2">
    <source>
        <dbReference type="EMBL" id="CAE7726804.1"/>
    </source>
</evidence>
<comment type="caution">
    <text evidence="2">The sequence shown here is derived from an EMBL/GenBank/DDBJ whole genome shotgun (WGS) entry which is preliminary data.</text>
</comment>
<feature type="non-terminal residue" evidence="2">
    <location>
        <position position="176"/>
    </location>
</feature>
<evidence type="ECO:0000256" key="1">
    <source>
        <dbReference type="SAM" id="MobiDB-lite"/>
    </source>
</evidence>
<protein>
    <submittedName>
        <fullName evidence="2">Uncharacterized protein</fullName>
    </submittedName>
</protein>
<feature type="compositionally biased region" description="Basic and acidic residues" evidence="1">
    <location>
        <begin position="1"/>
        <end position="22"/>
    </location>
</feature>